<dbReference type="AlphaFoldDB" id="A0AAW1TRX3"/>
<feature type="compositionally biased region" description="Polar residues" evidence="1">
    <location>
        <begin position="47"/>
        <end position="63"/>
    </location>
</feature>
<dbReference type="Proteomes" id="UP001431783">
    <property type="component" value="Unassembled WGS sequence"/>
</dbReference>
<feature type="region of interest" description="Disordered" evidence="1">
    <location>
        <begin position="47"/>
        <end position="69"/>
    </location>
</feature>
<protein>
    <submittedName>
        <fullName evidence="2">Uncharacterized protein</fullName>
    </submittedName>
</protein>
<proteinExistence type="predicted"/>
<comment type="caution">
    <text evidence="2">The sequence shown here is derived from an EMBL/GenBank/DDBJ whole genome shotgun (WGS) entry which is preliminary data.</text>
</comment>
<sequence length="135" mass="14634">MSDSLSIRASPLPEEENEFVILAQSESAPSAIKTNRPTLESVARLVSTTKTQHQPEPLSSTENDIGATGITPISIPAMDSNVTAVPSEMTKTNTNSSAHPEENVNHAILKHQSGYINEPVEQPPLYLPVRKFDIC</sequence>
<reference evidence="2 3" key="1">
    <citation type="submission" date="2023-03" db="EMBL/GenBank/DDBJ databases">
        <title>Genome insight into feeding habits of ladybird beetles.</title>
        <authorList>
            <person name="Li H.-S."/>
            <person name="Huang Y.-H."/>
            <person name="Pang H."/>
        </authorList>
    </citation>
    <scope>NUCLEOTIDE SEQUENCE [LARGE SCALE GENOMIC DNA]</scope>
    <source>
        <strain evidence="2">SYSU_2023b</strain>
        <tissue evidence="2">Whole body</tissue>
    </source>
</reference>
<evidence type="ECO:0000313" key="3">
    <source>
        <dbReference type="Proteomes" id="UP001431783"/>
    </source>
</evidence>
<dbReference type="EMBL" id="JARQZJ010000015">
    <property type="protein sequence ID" value="KAK9873083.1"/>
    <property type="molecule type" value="Genomic_DNA"/>
</dbReference>
<evidence type="ECO:0000313" key="2">
    <source>
        <dbReference type="EMBL" id="KAK9873083.1"/>
    </source>
</evidence>
<organism evidence="2 3">
    <name type="scientific">Henosepilachna vigintioctopunctata</name>
    <dbReference type="NCBI Taxonomy" id="420089"/>
    <lineage>
        <taxon>Eukaryota</taxon>
        <taxon>Metazoa</taxon>
        <taxon>Ecdysozoa</taxon>
        <taxon>Arthropoda</taxon>
        <taxon>Hexapoda</taxon>
        <taxon>Insecta</taxon>
        <taxon>Pterygota</taxon>
        <taxon>Neoptera</taxon>
        <taxon>Endopterygota</taxon>
        <taxon>Coleoptera</taxon>
        <taxon>Polyphaga</taxon>
        <taxon>Cucujiformia</taxon>
        <taxon>Coccinelloidea</taxon>
        <taxon>Coccinellidae</taxon>
        <taxon>Epilachninae</taxon>
        <taxon>Epilachnini</taxon>
        <taxon>Henosepilachna</taxon>
    </lineage>
</organism>
<evidence type="ECO:0000256" key="1">
    <source>
        <dbReference type="SAM" id="MobiDB-lite"/>
    </source>
</evidence>
<accession>A0AAW1TRX3</accession>
<keyword evidence="3" id="KW-1185">Reference proteome</keyword>
<name>A0AAW1TRX3_9CUCU</name>
<gene>
    <name evidence="2" type="ORF">WA026_020814</name>
</gene>